<name>A0A841I233_9DEIO</name>
<evidence type="ECO:0000256" key="3">
    <source>
        <dbReference type="ARBA" id="ARBA00023125"/>
    </source>
</evidence>
<comment type="caution">
    <text evidence="6">The sequence shown here is derived from an EMBL/GenBank/DDBJ whole genome shotgun (WGS) entry which is preliminary data.</text>
</comment>
<keyword evidence="7" id="KW-1185">Reference proteome</keyword>
<dbReference type="Gene3D" id="3.40.50.2300">
    <property type="match status" value="2"/>
</dbReference>
<gene>
    <name evidence="6" type="ORF">HNR42_001537</name>
</gene>
<dbReference type="GO" id="GO:0000976">
    <property type="term" value="F:transcription cis-regulatory region binding"/>
    <property type="evidence" value="ECO:0007669"/>
    <property type="project" value="TreeGrafter"/>
</dbReference>
<feature type="domain" description="HTH lacI-type" evidence="5">
    <location>
        <begin position="6"/>
        <end position="63"/>
    </location>
</feature>
<dbReference type="Gene3D" id="1.10.260.40">
    <property type="entry name" value="lambda repressor-like DNA-binding domains"/>
    <property type="match status" value="1"/>
</dbReference>
<dbReference type="InterPro" id="IPR046335">
    <property type="entry name" value="LacI/GalR-like_sensor"/>
</dbReference>
<keyword evidence="3 6" id="KW-0238">DNA-binding</keyword>
<proteinExistence type="predicted"/>
<evidence type="ECO:0000259" key="5">
    <source>
        <dbReference type="PROSITE" id="PS50932"/>
    </source>
</evidence>
<keyword evidence="4" id="KW-0804">Transcription</keyword>
<dbReference type="CDD" id="cd01392">
    <property type="entry name" value="HTH_LacI"/>
    <property type="match status" value="1"/>
</dbReference>
<evidence type="ECO:0000313" key="6">
    <source>
        <dbReference type="EMBL" id="MBB6098112.1"/>
    </source>
</evidence>
<dbReference type="EMBL" id="JACHHG010000005">
    <property type="protein sequence ID" value="MBB6098112.1"/>
    <property type="molecule type" value="Genomic_DNA"/>
</dbReference>
<evidence type="ECO:0000256" key="4">
    <source>
        <dbReference type="ARBA" id="ARBA00023163"/>
    </source>
</evidence>
<dbReference type="InterPro" id="IPR010982">
    <property type="entry name" value="Lambda_DNA-bd_dom_sf"/>
</dbReference>
<dbReference type="Pfam" id="PF13377">
    <property type="entry name" value="Peripla_BP_3"/>
    <property type="match status" value="1"/>
</dbReference>
<evidence type="ECO:0000313" key="7">
    <source>
        <dbReference type="Proteomes" id="UP000569951"/>
    </source>
</evidence>
<protein>
    <submittedName>
        <fullName evidence="6">DNA-binding LacI/PurR family transcriptional regulator</fullName>
    </submittedName>
</protein>
<keyword evidence="1" id="KW-0678">Repressor</keyword>
<reference evidence="6 7" key="1">
    <citation type="submission" date="2020-08" db="EMBL/GenBank/DDBJ databases">
        <title>Genomic Encyclopedia of Type Strains, Phase IV (KMG-IV): sequencing the most valuable type-strain genomes for metagenomic binning, comparative biology and taxonomic classification.</title>
        <authorList>
            <person name="Goeker M."/>
        </authorList>
    </citation>
    <scope>NUCLEOTIDE SEQUENCE [LARGE SCALE GENOMIC DNA]</scope>
    <source>
        <strain evidence="6 7">DSM 21458</strain>
    </source>
</reference>
<dbReference type="PROSITE" id="PS50932">
    <property type="entry name" value="HTH_LACI_2"/>
    <property type="match status" value="1"/>
</dbReference>
<organism evidence="6 7">
    <name type="scientific">Deinobacterium chartae</name>
    <dbReference type="NCBI Taxonomy" id="521158"/>
    <lineage>
        <taxon>Bacteria</taxon>
        <taxon>Thermotogati</taxon>
        <taxon>Deinococcota</taxon>
        <taxon>Deinococci</taxon>
        <taxon>Deinococcales</taxon>
        <taxon>Deinococcaceae</taxon>
        <taxon>Deinobacterium</taxon>
    </lineage>
</organism>
<dbReference type="InterPro" id="IPR000843">
    <property type="entry name" value="HTH_LacI"/>
</dbReference>
<dbReference type="RefSeq" id="WP_183986221.1">
    <property type="nucleotide sequence ID" value="NZ_JACHHG010000005.1"/>
</dbReference>
<sequence>MVLKRPTQKEVAQRAGVSQAVVSQVLNDRPSVIRVTRETRERVLAAMRDLGYVPNAAAQRLAGGRNRLLGVFTYEPVFPTSTRDFYYPFLEGIEEAAAALDHDLLLHTRPAGPDGERRIYHNGGNRLRLADGTLLLGFLDDARREELGRLLDEGHPVVFIGRRDLPGHPLPFVGADYAGATAQAARALLAQGPRRVLYVGAPHQHESSVDRERGYLEVIRAHGLEERVIRPEDLGGETVRELLAQGWRSLLLENDRLARRWIDLAHALGCEAPRDYTFAVLGDPLDGPELPQEWAYFHIPRREMGRRAVAMLVDLLSGKQPESVVLPCTWRPGPSIGQAAERSG</sequence>
<dbReference type="SUPFAM" id="SSF53822">
    <property type="entry name" value="Periplasmic binding protein-like I"/>
    <property type="match status" value="1"/>
</dbReference>
<dbReference type="Pfam" id="PF00356">
    <property type="entry name" value="LacI"/>
    <property type="match status" value="1"/>
</dbReference>
<dbReference type="AlphaFoldDB" id="A0A841I233"/>
<accession>A0A841I233</accession>
<dbReference type="GO" id="GO:0003700">
    <property type="term" value="F:DNA-binding transcription factor activity"/>
    <property type="evidence" value="ECO:0007669"/>
    <property type="project" value="TreeGrafter"/>
</dbReference>
<evidence type="ECO:0000256" key="1">
    <source>
        <dbReference type="ARBA" id="ARBA00022491"/>
    </source>
</evidence>
<evidence type="ECO:0000256" key="2">
    <source>
        <dbReference type="ARBA" id="ARBA00023015"/>
    </source>
</evidence>
<dbReference type="InterPro" id="IPR028082">
    <property type="entry name" value="Peripla_BP_I"/>
</dbReference>
<dbReference type="PANTHER" id="PTHR30146">
    <property type="entry name" value="LACI-RELATED TRANSCRIPTIONAL REPRESSOR"/>
    <property type="match status" value="1"/>
</dbReference>
<keyword evidence="2" id="KW-0805">Transcription regulation</keyword>
<dbReference type="Proteomes" id="UP000569951">
    <property type="component" value="Unassembled WGS sequence"/>
</dbReference>
<dbReference type="CDD" id="cd06267">
    <property type="entry name" value="PBP1_LacI_sugar_binding-like"/>
    <property type="match status" value="1"/>
</dbReference>
<dbReference type="PANTHER" id="PTHR30146:SF148">
    <property type="entry name" value="HTH-TYPE TRANSCRIPTIONAL REPRESSOR PURR-RELATED"/>
    <property type="match status" value="1"/>
</dbReference>
<dbReference type="SUPFAM" id="SSF47413">
    <property type="entry name" value="lambda repressor-like DNA-binding domains"/>
    <property type="match status" value="1"/>
</dbReference>
<dbReference type="SMART" id="SM00354">
    <property type="entry name" value="HTH_LACI"/>
    <property type="match status" value="1"/>
</dbReference>